<dbReference type="Proteomes" id="UP001154282">
    <property type="component" value="Unassembled WGS sequence"/>
</dbReference>
<dbReference type="AlphaFoldDB" id="A0AAV0KZY0"/>
<sequence length="41" mass="4789">MMFKEDDLHEGLSRGSAIIRLLVMLSQLWPGQEHVQVMNYD</sequence>
<gene>
    <name evidence="1" type="ORF">LITE_LOCUS21131</name>
</gene>
<organism evidence="1 2">
    <name type="scientific">Linum tenue</name>
    <dbReference type="NCBI Taxonomy" id="586396"/>
    <lineage>
        <taxon>Eukaryota</taxon>
        <taxon>Viridiplantae</taxon>
        <taxon>Streptophyta</taxon>
        <taxon>Embryophyta</taxon>
        <taxon>Tracheophyta</taxon>
        <taxon>Spermatophyta</taxon>
        <taxon>Magnoliopsida</taxon>
        <taxon>eudicotyledons</taxon>
        <taxon>Gunneridae</taxon>
        <taxon>Pentapetalae</taxon>
        <taxon>rosids</taxon>
        <taxon>fabids</taxon>
        <taxon>Malpighiales</taxon>
        <taxon>Linaceae</taxon>
        <taxon>Linum</taxon>
    </lineage>
</organism>
<evidence type="ECO:0000313" key="1">
    <source>
        <dbReference type="EMBL" id="CAI0427248.1"/>
    </source>
</evidence>
<reference evidence="1" key="1">
    <citation type="submission" date="2022-08" db="EMBL/GenBank/DDBJ databases">
        <authorList>
            <person name="Gutierrez-Valencia J."/>
        </authorList>
    </citation>
    <scope>NUCLEOTIDE SEQUENCE</scope>
</reference>
<name>A0AAV0KZY0_9ROSI</name>
<comment type="caution">
    <text evidence="1">The sequence shown here is derived from an EMBL/GenBank/DDBJ whole genome shotgun (WGS) entry which is preliminary data.</text>
</comment>
<protein>
    <submittedName>
        <fullName evidence="1">Uncharacterized protein</fullName>
    </submittedName>
</protein>
<evidence type="ECO:0000313" key="2">
    <source>
        <dbReference type="Proteomes" id="UP001154282"/>
    </source>
</evidence>
<dbReference type="EMBL" id="CAMGYJ010000005">
    <property type="protein sequence ID" value="CAI0427248.1"/>
    <property type="molecule type" value="Genomic_DNA"/>
</dbReference>
<accession>A0AAV0KZY0</accession>
<keyword evidence="2" id="KW-1185">Reference proteome</keyword>
<proteinExistence type="predicted"/>